<dbReference type="EMBL" id="VYYT01000217">
    <property type="protein sequence ID" value="KAK2755815.1"/>
    <property type="molecule type" value="Genomic_DNA"/>
</dbReference>
<comment type="caution">
    <text evidence="2">The sequence shown here is derived from an EMBL/GenBank/DDBJ whole genome shotgun (WGS) entry which is preliminary data.</text>
</comment>
<evidence type="ECO:0000256" key="1">
    <source>
        <dbReference type="SAM" id="MobiDB-lite"/>
    </source>
</evidence>
<feature type="region of interest" description="Disordered" evidence="1">
    <location>
        <begin position="318"/>
        <end position="340"/>
    </location>
</feature>
<evidence type="ECO:0000313" key="3">
    <source>
        <dbReference type="Proteomes" id="UP001281614"/>
    </source>
</evidence>
<dbReference type="AlphaFoldDB" id="A0AAD9YDR4"/>
<sequence>MSALRWSDTFLFFYWDIKRYRPEHDKRVDVHIRNFLQESAPSASQDRVPDSWDDVLYRLMRSLRCHLGSNISPTVTHNYIWLDRANLSKIPSKPYVDWFNIEKYYNSFKAATATQDVVAILEEMDAAAHREGAKVKYFNPISAWLQNPFLHEFSMSHLTNPWTVPLPTDMETIMRLAFPNFNVDISKIASVQRLITEYAGLKLRLYFEKDEMGWQSCDLIRLSLDASEMNASPTVIDGTAINLLKFCFASILRWVQRICAEGKPVPGPAISKLRLKAIKEGTFYRLDLEREPWEAVRDFGIQRGGAVQRYNQRRARLSGAAAPTAGRTGWKSGRNNSKCP</sequence>
<proteinExistence type="predicted"/>
<organism evidence="2 3">
    <name type="scientific">Colletotrichum kahawae</name>
    <name type="common">Coffee berry disease fungus</name>
    <dbReference type="NCBI Taxonomy" id="34407"/>
    <lineage>
        <taxon>Eukaryota</taxon>
        <taxon>Fungi</taxon>
        <taxon>Dikarya</taxon>
        <taxon>Ascomycota</taxon>
        <taxon>Pezizomycotina</taxon>
        <taxon>Sordariomycetes</taxon>
        <taxon>Hypocreomycetidae</taxon>
        <taxon>Glomerellales</taxon>
        <taxon>Glomerellaceae</taxon>
        <taxon>Colletotrichum</taxon>
        <taxon>Colletotrichum gloeosporioides species complex</taxon>
    </lineage>
</organism>
<reference evidence="2" key="1">
    <citation type="submission" date="2023-02" db="EMBL/GenBank/DDBJ databases">
        <title>Colletotrichum kahawae CIFC_Que2 genome sequencing and assembly.</title>
        <authorList>
            <person name="Baroncelli R."/>
        </authorList>
    </citation>
    <scope>NUCLEOTIDE SEQUENCE</scope>
    <source>
        <strain evidence="2">CIFC_Que2</strain>
    </source>
</reference>
<gene>
    <name evidence="2" type="ORF">CKAH01_17267</name>
</gene>
<dbReference type="Proteomes" id="UP001281614">
    <property type="component" value="Unassembled WGS sequence"/>
</dbReference>
<keyword evidence="3" id="KW-1185">Reference proteome</keyword>
<accession>A0AAD9YDR4</accession>
<evidence type="ECO:0000313" key="2">
    <source>
        <dbReference type="EMBL" id="KAK2755815.1"/>
    </source>
</evidence>
<protein>
    <submittedName>
        <fullName evidence="2">Uncharacterized protein</fullName>
    </submittedName>
</protein>
<name>A0AAD9YDR4_COLKA</name>